<feature type="compositionally biased region" description="Low complexity" evidence="1">
    <location>
        <begin position="216"/>
        <end position="229"/>
    </location>
</feature>
<dbReference type="GO" id="GO:0045892">
    <property type="term" value="P:negative regulation of DNA-templated transcription"/>
    <property type="evidence" value="ECO:0007669"/>
    <property type="project" value="InterPro"/>
</dbReference>
<dbReference type="GO" id="GO:0042754">
    <property type="term" value="P:negative regulation of circadian rhythm"/>
    <property type="evidence" value="ECO:0007669"/>
    <property type="project" value="InterPro"/>
</dbReference>
<sequence>MDPGGGGGKEVRLSSSWPLPLAAEVPPPPPPPPPAGSQGLLRPALFSFSLQPLGTSQATQFLAWGSQHPLNGAQGSPARVLFIQPPVASLKPLLPGRKLPSRDTYLPILSTYPKIAPHPGPDRQAKGAAEGGPLLAGGTSKNKRFCLEEAWVSSSEPAAPRNRDSGDKQSSGEVPALPPPLPSGRPPPQLLGTEPLSQNAVTSSGSRLEQAEGRMLSRASKKLSSSSLGKQRRFHNTVEILRKSGLLGITLRTKELLRQNGSTQRELSEVREHARLFCEAVQSNDGQAWARLQQAMSRSSAYWAARGAKDPLGHLAGMPNRAGELDGPVPEDAAGKSPPCSPMNLSLAPDTSVQVAMP</sequence>
<dbReference type="GO" id="GO:0005634">
    <property type="term" value="C:nucleus"/>
    <property type="evidence" value="ECO:0007669"/>
    <property type="project" value="TreeGrafter"/>
</dbReference>
<dbReference type="PANTHER" id="PTHR34648:SF7">
    <property type="entry name" value="SI:CH211-132B12.7"/>
    <property type="match status" value="1"/>
</dbReference>
<feature type="region of interest" description="Disordered" evidence="1">
    <location>
        <begin position="1"/>
        <end position="40"/>
    </location>
</feature>
<reference evidence="2" key="1">
    <citation type="journal article" date="2023" name="DNA Res.">
        <title>Chromosome-level genome assembly of Phrynocephalus forsythii using third-generation DNA sequencing and Hi-C analysis.</title>
        <authorList>
            <person name="Qi Y."/>
            <person name="Zhao W."/>
            <person name="Zhao Y."/>
            <person name="Niu C."/>
            <person name="Cao S."/>
            <person name="Zhang Y."/>
        </authorList>
    </citation>
    <scope>NUCLEOTIDE SEQUENCE</scope>
    <source>
        <tissue evidence="2">Muscle</tissue>
    </source>
</reference>
<organism evidence="2 3">
    <name type="scientific">Phrynocephalus forsythii</name>
    <dbReference type="NCBI Taxonomy" id="171643"/>
    <lineage>
        <taxon>Eukaryota</taxon>
        <taxon>Metazoa</taxon>
        <taxon>Chordata</taxon>
        <taxon>Craniata</taxon>
        <taxon>Vertebrata</taxon>
        <taxon>Euteleostomi</taxon>
        <taxon>Lepidosauria</taxon>
        <taxon>Squamata</taxon>
        <taxon>Bifurcata</taxon>
        <taxon>Unidentata</taxon>
        <taxon>Episquamata</taxon>
        <taxon>Toxicofera</taxon>
        <taxon>Iguania</taxon>
        <taxon>Acrodonta</taxon>
        <taxon>Agamidae</taxon>
        <taxon>Agaminae</taxon>
        <taxon>Phrynocephalus</taxon>
    </lineage>
</organism>
<accession>A0A9Q0X6U3</accession>
<feature type="compositionally biased region" description="Pro residues" evidence="1">
    <location>
        <begin position="176"/>
        <end position="189"/>
    </location>
</feature>
<feature type="compositionally biased region" description="Polar residues" evidence="1">
    <location>
        <begin position="195"/>
        <end position="207"/>
    </location>
</feature>
<feature type="region of interest" description="Disordered" evidence="1">
    <location>
        <begin position="314"/>
        <end position="358"/>
    </location>
</feature>
<protein>
    <recommendedName>
        <fullName evidence="4">CLOCK-interacting pacemaker</fullName>
    </recommendedName>
</protein>
<proteinExistence type="predicted"/>
<gene>
    <name evidence="2" type="ORF">JRQ81_011959</name>
</gene>
<evidence type="ECO:0008006" key="4">
    <source>
        <dbReference type="Google" id="ProtNLM"/>
    </source>
</evidence>
<dbReference type="Proteomes" id="UP001142489">
    <property type="component" value="Unassembled WGS sequence"/>
</dbReference>
<dbReference type="Pfam" id="PF15800">
    <property type="entry name" value="CiPC"/>
    <property type="match status" value="2"/>
</dbReference>
<feature type="compositionally biased region" description="Low complexity" evidence="1">
    <location>
        <begin position="126"/>
        <end position="138"/>
    </location>
</feature>
<feature type="region of interest" description="Disordered" evidence="1">
    <location>
        <begin position="112"/>
        <end position="230"/>
    </location>
</feature>
<dbReference type="InterPro" id="IPR031602">
    <property type="entry name" value="CIPC"/>
</dbReference>
<dbReference type="AlphaFoldDB" id="A0A9Q0X6U3"/>
<evidence type="ECO:0000313" key="3">
    <source>
        <dbReference type="Proteomes" id="UP001142489"/>
    </source>
</evidence>
<comment type="caution">
    <text evidence="2">The sequence shown here is derived from an EMBL/GenBank/DDBJ whole genome shotgun (WGS) entry which is preliminary data.</text>
</comment>
<feature type="compositionally biased region" description="Polar residues" evidence="1">
    <location>
        <begin position="349"/>
        <end position="358"/>
    </location>
</feature>
<feature type="compositionally biased region" description="Pro residues" evidence="1">
    <location>
        <begin position="25"/>
        <end position="35"/>
    </location>
</feature>
<evidence type="ECO:0000313" key="2">
    <source>
        <dbReference type="EMBL" id="KAJ7304402.1"/>
    </source>
</evidence>
<evidence type="ECO:0000256" key="1">
    <source>
        <dbReference type="SAM" id="MobiDB-lite"/>
    </source>
</evidence>
<keyword evidence="3" id="KW-1185">Reference proteome</keyword>
<dbReference type="EMBL" id="JAPFRF010000023">
    <property type="protein sequence ID" value="KAJ7304402.1"/>
    <property type="molecule type" value="Genomic_DNA"/>
</dbReference>
<dbReference type="PANTHER" id="PTHR34648">
    <property type="entry name" value="CLOCK-INTERACTING PACEMAKER"/>
    <property type="match status" value="1"/>
</dbReference>
<name>A0A9Q0X6U3_9SAUR</name>
<dbReference type="OrthoDB" id="6374619at2759"/>